<dbReference type="InterPro" id="IPR011051">
    <property type="entry name" value="RmlC_Cupin_sf"/>
</dbReference>
<organism evidence="6 7">
    <name type="scientific">Filimonas effusa</name>
    <dbReference type="NCBI Taxonomy" id="2508721"/>
    <lineage>
        <taxon>Bacteria</taxon>
        <taxon>Pseudomonadati</taxon>
        <taxon>Bacteroidota</taxon>
        <taxon>Chitinophagia</taxon>
        <taxon>Chitinophagales</taxon>
        <taxon>Chitinophagaceae</taxon>
        <taxon>Filimonas</taxon>
    </lineage>
</organism>
<accession>A0A4Q1D5Q8</accession>
<feature type="binding site" evidence="2">
    <location>
        <position position="103"/>
    </location>
    <ligand>
        <name>Fe cation</name>
        <dbReference type="ChEBI" id="CHEBI:24875"/>
    </ligand>
</feature>
<evidence type="ECO:0000313" key="6">
    <source>
        <dbReference type="EMBL" id="RXK83728.1"/>
    </source>
</evidence>
<keyword evidence="7" id="KW-1185">Reference proteome</keyword>
<evidence type="ECO:0000256" key="3">
    <source>
        <dbReference type="RuleBase" id="RU003457"/>
    </source>
</evidence>
<evidence type="ECO:0000256" key="1">
    <source>
        <dbReference type="ARBA" id="ARBA00008416"/>
    </source>
</evidence>
<evidence type="ECO:0000313" key="7">
    <source>
        <dbReference type="Proteomes" id="UP000290545"/>
    </source>
</evidence>
<dbReference type="InterPro" id="IPR041602">
    <property type="entry name" value="Quercetinase_C"/>
</dbReference>
<evidence type="ECO:0000256" key="2">
    <source>
        <dbReference type="PIRSR" id="PIRSR006232-1"/>
    </source>
</evidence>
<comment type="cofactor">
    <cofactor evidence="2">
        <name>Fe cation</name>
        <dbReference type="ChEBI" id="CHEBI:24875"/>
    </cofactor>
    <text evidence="2">Binds 1 Fe cation per subunit.</text>
</comment>
<dbReference type="Gene3D" id="2.60.120.10">
    <property type="entry name" value="Jelly Rolls"/>
    <property type="match status" value="2"/>
</dbReference>
<sequence length="241" mass="26970">MPNHILHKAATRGHANHGWLNSYQTFSFSSYYNPERIQFGALRVLNDDIVAGGKGFGIHPHENMEIISIPLEGALEHQDNLGNTQVTKAGEIQVMSTGSGVFHSEYNYNKDKDAKFLQIWLYPRELNVTPRYVQTVLNTAQQHNQLQQIISPDPEDAGSWIHQDAWFHLGTFDKDQSFDYTARKAGNGIYVFIISGSVNTNGQLLEQRDGLGITGAATINITSLEDNSQILLMDVPMEINL</sequence>
<dbReference type="RefSeq" id="WP_129004780.1">
    <property type="nucleotide sequence ID" value="NZ_SDHZ01000002.1"/>
</dbReference>
<feature type="domain" description="Pirin N-terminal" evidence="4">
    <location>
        <begin position="13"/>
        <end position="121"/>
    </location>
</feature>
<proteinExistence type="inferred from homology"/>
<dbReference type="GO" id="GO:0046872">
    <property type="term" value="F:metal ion binding"/>
    <property type="evidence" value="ECO:0007669"/>
    <property type="project" value="UniProtKB-KW"/>
</dbReference>
<dbReference type="Pfam" id="PF02678">
    <property type="entry name" value="Pirin"/>
    <property type="match status" value="1"/>
</dbReference>
<comment type="similarity">
    <text evidence="1 3">Belongs to the pirin family.</text>
</comment>
<dbReference type="CDD" id="cd02910">
    <property type="entry name" value="cupin_Yhhw_N"/>
    <property type="match status" value="1"/>
</dbReference>
<dbReference type="EMBL" id="SDHZ01000002">
    <property type="protein sequence ID" value="RXK83728.1"/>
    <property type="molecule type" value="Genomic_DNA"/>
</dbReference>
<reference evidence="6 7" key="1">
    <citation type="submission" date="2019-01" db="EMBL/GenBank/DDBJ databases">
        <title>Filimonas sp. strain TTM-71.</title>
        <authorList>
            <person name="Chen W.-M."/>
        </authorList>
    </citation>
    <scope>NUCLEOTIDE SEQUENCE [LARGE SCALE GENOMIC DNA]</scope>
    <source>
        <strain evidence="6 7">TTM-71</strain>
    </source>
</reference>
<dbReference type="Pfam" id="PF17954">
    <property type="entry name" value="Pirin_C_2"/>
    <property type="match status" value="1"/>
</dbReference>
<name>A0A4Q1D5Q8_9BACT</name>
<comment type="caution">
    <text evidence="6">The sequence shown here is derived from an EMBL/GenBank/DDBJ whole genome shotgun (WGS) entry which is preliminary data.</text>
</comment>
<dbReference type="OrthoDB" id="321327at2"/>
<evidence type="ECO:0000259" key="4">
    <source>
        <dbReference type="Pfam" id="PF02678"/>
    </source>
</evidence>
<protein>
    <submittedName>
        <fullName evidence="6">Pirin family protein</fullName>
    </submittedName>
</protein>
<dbReference type="PANTHER" id="PTHR43212">
    <property type="entry name" value="QUERCETIN 2,3-DIOXYGENASE"/>
    <property type="match status" value="1"/>
</dbReference>
<feature type="binding site" evidence="2">
    <location>
        <position position="105"/>
    </location>
    <ligand>
        <name>Fe cation</name>
        <dbReference type="ChEBI" id="CHEBI:24875"/>
    </ligand>
</feature>
<evidence type="ECO:0000259" key="5">
    <source>
        <dbReference type="Pfam" id="PF17954"/>
    </source>
</evidence>
<feature type="domain" description="Quercetin 2,3-dioxygenase C-terminal cupin" evidence="5">
    <location>
        <begin position="149"/>
        <end position="235"/>
    </location>
</feature>
<dbReference type="Proteomes" id="UP000290545">
    <property type="component" value="Unassembled WGS sequence"/>
</dbReference>
<dbReference type="AlphaFoldDB" id="A0A4Q1D5Q8"/>
<dbReference type="InterPro" id="IPR014710">
    <property type="entry name" value="RmlC-like_jellyroll"/>
</dbReference>
<dbReference type="InterPro" id="IPR003829">
    <property type="entry name" value="Pirin_N_dom"/>
</dbReference>
<keyword evidence="2" id="KW-0408">Iron</keyword>
<gene>
    <name evidence="6" type="ORF">ESB13_16760</name>
</gene>
<dbReference type="SUPFAM" id="SSF51182">
    <property type="entry name" value="RmlC-like cupins"/>
    <property type="match status" value="1"/>
</dbReference>
<dbReference type="InterPro" id="IPR012093">
    <property type="entry name" value="Pirin"/>
</dbReference>
<feature type="binding site" evidence="2">
    <location>
        <position position="61"/>
    </location>
    <ligand>
        <name>Fe cation</name>
        <dbReference type="ChEBI" id="CHEBI:24875"/>
    </ligand>
</feature>
<dbReference type="PANTHER" id="PTHR43212:SF3">
    <property type="entry name" value="QUERCETIN 2,3-DIOXYGENASE"/>
    <property type="match status" value="1"/>
</dbReference>
<dbReference type="PIRSF" id="PIRSF006232">
    <property type="entry name" value="Pirin"/>
    <property type="match status" value="1"/>
</dbReference>
<keyword evidence="2" id="KW-0479">Metal-binding</keyword>
<feature type="binding site" evidence="2">
    <location>
        <position position="59"/>
    </location>
    <ligand>
        <name>Fe cation</name>
        <dbReference type="ChEBI" id="CHEBI:24875"/>
    </ligand>
</feature>